<gene>
    <name evidence="1" type="ORF">E2C01_024672</name>
</gene>
<evidence type="ECO:0000313" key="2">
    <source>
        <dbReference type="Proteomes" id="UP000324222"/>
    </source>
</evidence>
<comment type="caution">
    <text evidence="1">The sequence shown here is derived from an EMBL/GenBank/DDBJ whole genome shotgun (WGS) entry which is preliminary data.</text>
</comment>
<dbReference type="PANTHER" id="PTHR33332">
    <property type="entry name" value="REVERSE TRANSCRIPTASE DOMAIN-CONTAINING PROTEIN"/>
    <property type="match status" value="1"/>
</dbReference>
<accession>A0A5B7EFG0</accession>
<evidence type="ECO:0000313" key="1">
    <source>
        <dbReference type="EMBL" id="MPC31384.1"/>
    </source>
</evidence>
<sequence length="231" mass="25141">MTRVIGGDAEDSLLGCRGPIWRSEGQPIVRASVKRVNLGHYHHVSSSHTPPTCILTLSTQLPSSHRSKLSTPTNQSGEGTILDTNDTCHGNIKADLALLLSNQWSNALDQGRPTAVLALDIASAFDRVWHAGLVERLRAAGLLVVSRSEHDIRHTLNGAQLTPQPELQILGVTFDSKLTYQAHIRQPARTAAGKLACLRRMAGLLDSKGRELLYKAEIRSSLEYSCLAVLD</sequence>
<keyword evidence="2" id="KW-1185">Reference proteome</keyword>
<dbReference type="Proteomes" id="UP000324222">
    <property type="component" value="Unassembled WGS sequence"/>
</dbReference>
<reference evidence="1 2" key="1">
    <citation type="submission" date="2019-05" db="EMBL/GenBank/DDBJ databases">
        <title>Another draft genome of Portunus trituberculatus and its Hox gene families provides insights of decapod evolution.</title>
        <authorList>
            <person name="Jeong J.-H."/>
            <person name="Song I."/>
            <person name="Kim S."/>
            <person name="Choi T."/>
            <person name="Kim D."/>
            <person name="Ryu S."/>
            <person name="Kim W."/>
        </authorList>
    </citation>
    <scope>NUCLEOTIDE SEQUENCE [LARGE SCALE GENOMIC DNA]</scope>
    <source>
        <tissue evidence="1">Muscle</tissue>
    </source>
</reference>
<evidence type="ECO:0008006" key="3">
    <source>
        <dbReference type="Google" id="ProtNLM"/>
    </source>
</evidence>
<organism evidence="1 2">
    <name type="scientific">Portunus trituberculatus</name>
    <name type="common">Swimming crab</name>
    <name type="synonym">Neptunus trituberculatus</name>
    <dbReference type="NCBI Taxonomy" id="210409"/>
    <lineage>
        <taxon>Eukaryota</taxon>
        <taxon>Metazoa</taxon>
        <taxon>Ecdysozoa</taxon>
        <taxon>Arthropoda</taxon>
        <taxon>Crustacea</taxon>
        <taxon>Multicrustacea</taxon>
        <taxon>Malacostraca</taxon>
        <taxon>Eumalacostraca</taxon>
        <taxon>Eucarida</taxon>
        <taxon>Decapoda</taxon>
        <taxon>Pleocyemata</taxon>
        <taxon>Brachyura</taxon>
        <taxon>Eubrachyura</taxon>
        <taxon>Portunoidea</taxon>
        <taxon>Portunidae</taxon>
        <taxon>Portuninae</taxon>
        <taxon>Portunus</taxon>
    </lineage>
</organism>
<proteinExistence type="predicted"/>
<dbReference type="OrthoDB" id="6367601at2759"/>
<protein>
    <recommendedName>
        <fullName evidence="3">Reverse transcriptase domain-containing protein</fullName>
    </recommendedName>
</protein>
<dbReference type="AlphaFoldDB" id="A0A5B7EFG0"/>
<dbReference type="EMBL" id="VSRR010002425">
    <property type="protein sequence ID" value="MPC31384.1"/>
    <property type="molecule type" value="Genomic_DNA"/>
</dbReference>
<name>A0A5B7EFG0_PORTR</name>